<dbReference type="Gene3D" id="3.90.550.10">
    <property type="entry name" value="Spore Coat Polysaccharide Biosynthesis Protein SpsA, Chain A"/>
    <property type="match status" value="1"/>
</dbReference>
<organism evidence="2 3">
    <name type="scientific">Thermosediminibacter oceani (strain ATCC BAA-1034 / DSM 16646 / JW/IW-1228P)</name>
    <dbReference type="NCBI Taxonomy" id="555079"/>
    <lineage>
        <taxon>Bacteria</taxon>
        <taxon>Bacillati</taxon>
        <taxon>Bacillota</taxon>
        <taxon>Clostridia</taxon>
        <taxon>Thermosediminibacterales</taxon>
        <taxon>Thermosediminibacteraceae</taxon>
        <taxon>Thermosediminibacter</taxon>
    </lineage>
</organism>
<dbReference type="PANTHER" id="PTHR43685">
    <property type="entry name" value="GLYCOSYLTRANSFERASE"/>
    <property type="match status" value="1"/>
</dbReference>
<dbReference type="InterPro" id="IPR001173">
    <property type="entry name" value="Glyco_trans_2-like"/>
</dbReference>
<proteinExistence type="predicted"/>
<dbReference type="Pfam" id="PF00535">
    <property type="entry name" value="Glycos_transf_2"/>
    <property type="match status" value="1"/>
</dbReference>
<dbReference type="PANTHER" id="PTHR43685:SF2">
    <property type="entry name" value="GLYCOSYLTRANSFERASE 2-LIKE DOMAIN-CONTAINING PROTEIN"/>
    <property type="match status" value="1"/>
</dbReference>
<dbReference type="OrthoDB" id="9815144at2"/>
<feature type="domain" description="Glycosyltransferase 2-like" evidence="1">
    <location>
        <begin position="7"/>
        <end position="147"/>
    </location>
</feature>
<sequence>MPLKVAIVIPCYNYGEFVEEAVHSALSQDTKIELVIVDDGSTDPETLRVLDRLRARGIYVYRQSNRGLPGARNTGIRLTSAPYIVCLDADDIISPSYCSTCLEVLEKQPDVGFVYSTTRVFGNQNKQWSNLSYSALHLLVDNYIPYSAMFRRKIWEEVGGFDENMRLGYEDWDFWLSAVEKGWRGFHIPEGLFWYRKHGKSMLSSSNQHRKELKNYLRRKHHNLYSHKAILKLLKDEPFRIPRAFGALIKEEILRPLKNLYNSL</sequence>
<dbReference type="CAZy" id="GT2">
    <property type="family name" value="Glycosyltransferase Family 2"/>
</dbReference>
<keyword evidence="2" id="KW-0808">Transferase</keyword>
<dbReference type="AlphaFoldDB" id="D9S1J1"/>
<evidence type="ECO:0000313" key="3">
    <source>
        <dbReference type="Proteomes" id="UP000000272"/>
    </source>
</evidence>
<accession>D9S1J1</accession>
<keyword evidence="3" id="KW-1185">Reference proteome</keyword>
<dbReference type="GO" id="GO:0016740">
    <property type="term" value="F:transferase activity"/>
    <property type="evidence" value="ECO:0007669"/>
    <property type="project" value="UniProtKB-KW"/>
</dbReference>
<dbReference type="SUPFAM" id="SSF53448">
    <property type="entry name" value="Nucleotide-diphospho-sugar transferases"/>
    <property type="match status" value="1"/>
</dbReference>
<dbReference type="InterPro" id="IPR029044">
    <property type="entry name" value="Nucleotide-diphossugar_trans"/>
</dbReference>
<dbReference type="HOGENOM" id="CLU_025996_0_7_9"/>
<evidence type="ECO:0000313" key="2">
    <source>
        <dbReference type="EMBL" id="ADL07268.1"/>
    </source>
</evidence>
<evidence type="ECO:0000259" key="1">
    <source>
        <dbReference type="Pfam" id="PF00535"/>
    </source>
</evidence>
<protein>
    <submittedName>
        <fullName evidence="2">Glycosyl transferase family 2</fullName>
    </submittedName>
</protein>
<dbReference type="CDD" id="cd00761">
    <property type="entry name" value="Glyco_tranf_GTA_type"/>
    <property type="match status" value="1"/>
</dbReference>
<dbReference type="Proteomes" id="UP000000272">
    <property type="component" value="Chromosome"/>
</dbReference>
<dbReference type="RefSeq" id="WP_013275317.1">
    <property type="nucleotide sequence ID" value="NC_014377.1"/>
</dbReference>
<dbReference type="KEGG" id="toc:Toce_0492"/>
<dbReference type="STRING" id="555079.Toce_0492"/>
<dbReference type="EMBL" id="CP002131">
    <property type="protein sequence ID" value="ADL07268.1"/>
    <property type="molecule type" value="Genomic_DNA"/>
</dbReference>
<dbReference type="InterPro" id="IPR050834">
    <property type="entry name" value="Glycosyltransf_2"/>
</dbReference>
<name>D9S1J1_THEOJ</name>
<dbReference type="eggNOG" id="COG1215">
    <property type="taxonomic scope" value="Bacteria"/>
</dbReference>
<reference evidence="2 3" key="1">
    <citation type="journal article" date="2010" name="Stand. Genomic Sci.">
        <title>Complete genome sequence of Thermosediminibacter oceani type strain (JW/IW-1228P).</title>
        <authorList>
            <person name="Pitluck S."/>
            <person name="Yasawong M."/>
            <person name="Munk C."/>
            <person name="Nolan M."/>
            <person name="Lapidus A."/>
            <person name="Lucas S."/>
            <person name="Glavina Del Rio T."/>
            <person name="Tice H."/>
            <person name="Cheng J.F."/>
            <person name="Bruce D."/>
            <person name="Detter C."/>
            <person name="Tapia R."/>
            <person name="Han C."/>
            <person name="Goodwin L."/>
            <person name="Liolios K."/>
            <person name="Ivanova N."/>
            <person name="Mavromatis K."/>
            <person name="Mikhailova N."/>
            <person name="Pati A."/>
            <person name="Chen A."/>
            <person name="Palaniappan K."/>
            <person name="Land M."/>
            <person name="Hauser L."/>
            <person name="Chang Y.J."/>
            <person name="Jeffries C.D."/>
            <person name="Rohde M."/>
            <person name="Spring S."/>
            <person name="Sikorski J."/>
            <person name="Goker M."/>
            <person name="Woyke T."/>
            <person name="Bristow J."/>
            <person name="Eisen J.A."/>
            <person name="Markowitz V."/>
            <person name="Hugenholtz P."/>
            <person name="Kyrpides N.C."/>
            <person name="Klenk H.P."/>
        </authorList>
    </citation>
    <scope>NUCLEOTIDE SEQUENCE [LARGE SCALE GENOMIC DNA]</scope>
    <source>
        <strain evidence="3">ATCC BAA-1034 / DSM 16646 / JW/IW-1228P</strain>
    </source>
</reference>
<gene>
    <name evidence="2" type="ordered locus">Toce_0492</name>
</gene>